<evidence type="ECO:0000313" key="2">
    <source>
        <dbReference type="EMBL" id="CAB9506976.1"/>
    </source>
</evidence>
<feature type="domain" description="N-acetyltransferase" evidence="1">
    <location>
        <begin position="12"/>
        <end position="181"/>
    </location>
</feature>
<dbReference type="AlphaFoldDB" id="A0A9N8DQZ3"/>
<dbReference type="InterPro" id="IPR016181">
    <property type="entry name" value="Acyl_CoA_acyltransferase"/>
</dbReference>
<comment type="caution">
    <text evidence="2">The sequence shown here is derived from an EMBL/GenBank/DDBJ whole genome shotgun (WGS) entry which is preliminary data.</text>
</comment>
<accession>A0A9N8DQZ3</accession>
<name>A0A9N8DQZ3_9STRA</name>
<evidence type="ECO:0000313" key="3">
    <source>
        <dbReference type="Proteomes" id="UP001153069"/>
    </source>
</evidence>
<sequence length="182" mass="20362">MSASDTKERIAWIVRPAKIEDESAVNDLLMNSYGSLLADKYEAEFLKKSLPLITKGREELLTCGTWYVVEDPRDGSLTGCGGWTFRQPANTEGGLKVPHLRHFATRSDVTRKGIGRAIWNRSWQDITKMSPKGDKTSLEVFSTLTAEPFYASVGFQKVKELTLPIAEGCDFPCILMRREALS</sequence>
<dbReference type="SUPFAM" id="SSF55729">
    <property type="entry name" value="Acyl-CoA N-acyltransferases (Nat)"/>
    <property type="match status" value="1"/>
</dbReference>
<proteinExistence type="predicted"/>
<keyword evidence="3" id="KW-1185">Reference proteome</keyword>
<dbReference type="Proteomes" id="UP001153069">
    <property type="component" value="Unassembled WGS sequence"/>
</dbReference>
<organism evidence="2 3">
    <name type="scientific">Seminavis robusta</name>
    <dbReference type="NCBI Taxonomy" id="568900"/>
    <lineage>
        <taxon>Eukaryota</taxon>
        <taxon>Sar</taxon>
        <taxon>Stramenopiles</taxon>
        <taxon>Ochrophyta</taxon>
        <taxon>Bacillariophyta</taxon>
        <taxon>Bacillariophyceae</taxon>
        <taxon>Bacillariophycidae</taxon>
        <taxon>Naviculales</taxon>
        <taxon>Naviculaceae</taxon>
        <taxon>Seminavis</taxon>
    </lineage>
</organism>
<dbReference type="Gene3D" id="3.40.630.30">
    <property type="match status" value="1"/>
</dbReference>
<protein>
    <submittedName>
        <fullName evidence="2">Acetyltransferase, (GNAT) family</fullName>
    </submittedName>
</protein>
<dbReference type="OrthoDB" id="1049195at2759"/>
<dbReference type="GO" id="GO:0016747">
    <property type="term" value="F:acyltransferase activity, transferring groups other than amino-acyl groups"/>
    <property type="evidence" value="ECO:0007669"/>
    <property type="project" value="InterPro"/>
</dbReference>
<dbReference type="EMBL" id="CAICTM010000286">
    <property type="protein sequence ID" value="CAB9506976.1"/>
    <property type="molecule type" value="Genomic_DNA"/>
</dbReference>
<dbReference type="PROSITE" id="PS51186">
    <property type="entry name" value="GNAT"/>
    <property type="match status" value="1"/>
</dbReference>
<dbReference type="CDD" id="cd04301">
    <property type="entry name" value="NAT_SF"/>
    <property type="match status" value="1"/>
</dbReference>
<gene>
    <name evidence="2" type="ORF">SEMRO_287_G108570.1</name>
</gene>
<reference evidence="2" key="1">
    <citation type="submission" date="2020-06" db="EMBL/GenBank/DDBJ databases">
        <authorList>
            <consortium name="Plant Systems Biology data submission"/>
        </authorList>
    </citation>
    <scope>NUCLEOTIDE SEQUENCE</scope>
    <source>
        <strain evidence="2">D6</strain>
    </source>
</reference>
<dbReference type="Pfam" id="PF13673">
    <property type="entry name" value="Acetyltransf_10"/>
    <property type="match status" value="1"/>
</dbReference>
<evidence type="ECO:0000259" key="1">
    <source>
        <dbReference type="PROSITE" id="PS51186"/>
    </source>
</evidence>
<dbReference type="InterPro" id="IPR000182">
    <property type="entry name" value="GNAT_dom"/>
</dbReference>